<reference evidence="1 2" key="1">
    <citation type="submission" date="2019-05" db="EMBL/GenBank/DDBJ databases">
        <title>Emergence of the Ug99 lineage of the wheat stem rust pathogen through somatic hybridization.</title>
        <authorList>
            <person name="Li F."/>
            <person name="Upadhyaya N.M."/>
            <person name="Sperschneider J."/>
            <person name="Matny O."/>
            <person name="Nguyen-Phuc H."/>
            <person name="Mago R."/>
            <person name="Raley C."/>
            <person name="Miller M.E."/>
            <person name="Silverstein K.A.T."/>
            <person name="Henningsen E."/>
            <person name="Hirsch C.D."/>
            <person name="Visser B."/>
            <person name="Pretorius Z.A."/>
            <person name="Steffenson B.J."/>
            <person name="Schwessinger B."/>
            <person name="Dodds P.N."/>
            <person name="Figueroa M."/>
        </authorList>
    </citation>
    <scope>NUCLEOTIDE SEQUENCE [LARGE SCALE GENOMIC DNA]</scope>
    <source>
        <strain evidence="1">21-0</strain>
    </source>
</reference>
<dbReference type="Proteomes" id="UP000324748">
    <property type="component" value="Unassembled WGS sequence"/>
</dbReference>
<accession>A0A5B0M672</accession>
<sequence length="64" mass="6977">MLNPLLQQATPPAQESSTLPLGLLANRPLLPIASLLWEQCDRAVKCGPRPLFGRKSTPALLEML</sequence>
<proteinExistence type="predicted"/>
<name>A0A5B0M672_PUCGR</name>
<evidence type="ECO:0000313" key="2">
    <source>
        <dbReference type="Proteomes" id="UP000324748"/>
    </source>
</evidence>
<evidence type="ECO:0000313" key="1">
    <source>
        <dbReference type="EMBL" id="KAA1071314.1"/>
    </source>
</evidence>
<dbReference type="AlphaFoldDB" id="A0A5B0M672"/>
<dbReference type="EMBL" id="VSWC01000170">
    <property type="protein sequence ID" value="KAA1071314.1"/>
    <property type="molecule type" value="Genomic_DNA"/>
</dbReference>
<protein>
    <submittedName>
        <fullName evidence="1">Uncharacterized protein</fullName>
    </submittedName>
</protein>
<organism evidence="1 2">
    <name type="scientific">Puccinia graminis f. sp. tritici</name>
    <dbReference type="NCBI Taxonomy" id="56615"/>
    <lineage>
        <taxon>Eukaryota</taxon>
        <taxon>Fungi</taxon>
        <taxon>Dikarya</taxon>
        <taxon>Basidiomycota</taxon>
        <taxon>Pucciniomycotina</taxon>
        <taxon>Pucciniomycetes</taxon>
        <taxon>Pucciniales</taxon>
        <taxon>Pucciniaceae</taxon>
        <taxon>Puccinia</taxon>
    </lineage>
</organism>
<comment type="caution">
    <text evidence="1">The sequence shown here is derived from an EMBL/GenBank/DDBJ whole genome shotgun (WGS) entry which is preliminary data.</text>
</comment>
<keyword evidence="2" id="KW-1185">Reference proteome</keyword>
<gene>
    <name evidence="1" type="ORF">PGT21_003132</name>
</gene>